<name>A0A8X6SYQ0_NEPPI</name>
<dbReference type="Proteomes" id="UP000887013">
    <property type="component" value="Unassembled WGS sequence"/>
</dbReference>
<comment type="caution">
    <text evidence="1">The sequence shown here is derived from an EMBL/GenBank/DDBJ whole genome shotgun (WGS) entry which is preliminary data.</text>
</comment>
<sequence>MENIWTSLLSQEIDQADNPYLTFETLFLRLLKRTAPAFHLPWSHVLDVARQAPCLMNVSLHQDLHLLWKRWTKSVTLDEQHCVERILGRDHVRPSDLTKLVSILFKVAESRQVHAFFAGDGYLGDDPKKYIDAFRYEDEDFRAKHVRGVRILYHFTVVETPQECWVLLDSIFEGTWATPHVRDMYVECVGCEVTDIAEWLPEQQEKTTTRTDNRLPKSW</sequence>
<dbReference type="AlphaFoldDB" id="A0A8X6SYQ0"/>
<accession>A0A8X6SYQ0</accession>
<proteinExistence type="predicted"/>
<gene>
    <name evidence="1" type="primary">AVEN_237935_1</name>
    <name evidence="1" type="ORF">NPIL_584431</name>
</gene>
<evidence type="ECO:0000313" key="2">
    <source>
        <dbReference type="Proteomes" id="UP000887013"/>
    </source>
</evidence>
<evidence type="ECO:0000313" key="1">
    <source>
        <dbReference type="EMBL" id="GFS69538.1"/>
    </source>
</evidence>
<protein>
    <submittedName>
        <fullName evidence="1">Uncharacterized protein</fullName>
    </submittedName>
</protein>
<dbReference type="EMBL" id="BMAW01095280">
    <property type="protein sequence ID" value="GFS69538.1"/>
    <property type="molecule type" value="Genomic_DNA"/>
</dbReference>
<reference evidence="1" key="1">
    <citation type="submission" date="2020-08" db="EMBL/GenBank/DDBJ databases">
        <title>Multicomponent nature underlies the extraordinary mechanical properties of spider dragline silk.</title>
        <authorList>
            <person name="Kono N."/>
            <person name="Nakamura H."/>
            <person name="Mori M."/>
            <person name="Yoshida Y."/>
            <person name="Ohtoshi R."/>
            <person name="Malay A.D."/>
            <person name="Moran D.A.P."/>
            <person name="Tomita M."/>
            <person name="Numata K."/>
            <person name="Arakawa K."/>
        </authorList>
    </citation>
    <scope>NUCLEOTIDE SEQUENCE</scope>
</reference>
<organism evidence="1 2">
    <name type="scientific">Nephila pilipes</name>
    <name type="common">Giant wood spider</name>
    <name type="synonym">Nephila maculata</name>
    <dbReference type="NCBI Taxonomy" id="299642"/>
    <lineage>
        <taxon>Eukaryota</taxon>
        <taxon>Metazoa</taxon>
        <taxon>Ecdysozoa</taxon>
        <taxon>Arthropoda</taxon>
        <taxon>Chelicerata</taxon>
        <taxon>Arachnida</taxon>
        <taxon>Araneae</taxon>
        <taxon>Araneomorphae</taxon>
        <taxon>Entelegynae</taxon>
        <taxon>Araneoidea</taxon>
        <taxon>Nephilidae</taxon>
        <taxon>Nephila</taxon>
    </lineage>
</organism>
<keyword evidence="2" id="KW-1185">Reference proteome</keyword>
<dbReference type="OrthoDB" id="6436149at2759"/>